<evidence type="ECO:0000259" key="3">
    <source>
        <dbReference type="PROSITE" id="PS51332"/>
    </source>
</evidence>
<dbReference type="InterPro" id="IPR050554">
    <property type="entry name" value="Met_Synthase/Corrinoid"/>
</dbReference>
<dbReference type="PROSITE" id="PS51332">
    <property type="entry name" value="B12_BINDING"/>
    <property type="match status" value="1"/>
</dbReference>
<dbReference type="AlphaFoldDB" id="A0A239BGQ9"/>
<organism evidence="4 5">
    <name type="scientific">Anaerovirgula multivorans</name>
    <dbReference type="NCBI Taxonomy" id="312168"/>
    <lineage>
        <taxon>Bacteria</taxon>
        <taxon>Bacillati</taxon>
        <taxon>Bacillota</taxon>
        <taxon>Clostridia</taxon>
        <taxon>Peptostreptococcales</taxon>
        <taxon>Natronincolaceae</taxon>
        <taxon>Anaerovirgula</taxon>
    </lineage>
</organism>
<reference evidence="5" key="1">
    <citation type="submission" date="2017-06" db="EMBL/GenBank/DDBJ databases">
        <authorList>
            <person name="Varghese N."/>
            <person name="Submissions S."/>
        </authorList>
    </citation>
    <scope>NUCLEOTIDE SEQUENCE [LARGE SCALE GENOMIC DNA]</scope>
    <source>
        <strain evidence="5">SCA</strain>
    </source>
</reference>
<evidence type="ECO:0000313" key="5">
    <source>
        <dbReference type="Proteomes" id="UP000198304"/>
    </source>
</evidence>
<keyword evidence="2" id="KW-0170">Cobalt</keyword>
<dbReference type="InterPro" id="IPR036724">
    <property type="entry name" value="Cobalamin-bd_sf"/>
</dbReference>
<keyword evidence="1" id="KW-0479">Metal-binding</keyword>
<dbReference type="GO" id="GO:0008705">
    <property type="term" value="F:methionine synthase activity"/>
    <property type="evidence" value="ECO:0007669"/>
    <property type="project" value="TreeGrafter"/>
</dbReference>
<dbReference type="GO" id="GO:0005829">
    <property type="term" value="C:cytosol"/>
    <property type="evidence" value="ECO:0007669"/>
    <property type="project" value="TreeGrafter"/>
</dbReference>
<dbReference type="OrthoDB" id="1893406at2"/>
<dbReference type="Gene3D" id="3.40.50.280">
    <property type="entry name" value="Cobalamin-binding domain"/>
    <property type="match status" value="1"/>
</dbReference>
<gene>
    <name evidence="4" type="ORF">SAMN05446037_1003235</name>
</gene>
<dbReference type="Gene3D" id="1.10.1240.10">
    <property type="entry name" value="Methionine synthase domain"/>
    <property type="match status" value="1"/>
</dbReference>
<dbReference type="SUPFAM" id="SSF52242">
    <property type="entry name" value="Cobalamin (vitamin B12)-binding domain"/>
    <property type="match status" value="1"/>
</dbReference>
<keyword evidence="5" id="KW-1185">Reference proteome</keyword>
<sequence length="231" mass="25626">MDNLNELKELIIKHVEELDEEKVMELSIQALNAGMEPLSLMEIINEGMNRVGKLYEKKDYYIADLIMAGIIFREVLELDKMTAHFQGSPREKIGKVILGTVEGDIHDIGKDIFKSMLEAKGFEVMDLGVDVPKESFIKAALENKSHIIGLSGALTYTIEAMKDVVDAIAKAGIRTQVKIIIGANHITMDICKYIGADGFANDASVGTKICLEWMKDINKQGVVEDEKSSIH</sequence>
<dbReference type="Pfam" id="PF02310">
    <property type="entry name" value="B12-binding"/>
    <property type="match status" value="1"/>
</dbReference>
<dbReference type="GO" id="GO:0031419">
    <property type="term" value="F:cobalamin binding"/>
    <property type="evidence" value="ECO:0007669"/>
    <property type="project" value="InterPro"/>
</dbReference>
<dbReference type="Proteomes" id="UP000198304">
    <property type="component" value="Unassembled WGS sequence"/>
</dbReference>
<dbReference type="PANTHER" id="PTHR45833:SF1">
    <property type="entry name" value="METHIONINE SYNTHASE"/>
    <property type="match status" value="1"/>
</dbReference>
<evidence type="ECO:0000256" key="1">
    <source>
        <dbReference type="ARBA" id="ARBA00022723"/>
    </source>
</evidence>
<dbReference type="InterPro" id="IPR036594">
    <property type="entry name" value="Meth_synthase_dom"/>
</dbReference>
<dbReference type="SMART" id="SM01018">
    <property type="entry name" value="B12-binding_2"/>
    <property type="match status" value="1"/>
</dbReference>
<dbReference type="RefSeq" id="WP_089281711.1">
    <property type="nucleotide sequence ID" value="NZ_FZOJ01000003.1"/>
</dbReference>
<evidence type="ECO:0000313" key="4">
    <source>
        <dbReference type="EMBL" id="SNS06641.1"/>
    </source>
</evidence>
<evidence type="ECO:0000256" key="2">
    <source>
        <dbReference type="ARBA" id="ARBA00023285"/>
    </source>
</evidence>
<accession>A0A239BGQ9</accession>
<dbReference type="GO" id="GO:0046872">
    <property type="term" value="F:metal ion binding"/>
    <property type="evidence" value="ECO:0007669"/>
    <property type="project" value="UniProtKB-KW"/>
</dbReference>
<dbReference type="GO" id="GO:0050667">
    <property type="term" value="P:homocysteine metabolic process"/>
    <property type="evidence" value="ECO:0007669"/>
    <property type="project" value="TreeGrafter"/>
</dbReference>
<dbReference type="InterPro" id="IPR006158">
    <property type="entry name" value="Cobalamin-bd"/>
</dbReference>
<dbReference type="SUPFAM" id="SSF47644">
    <property type="entry name" value="Methionine synthase domain"/>
    <property type="match status" value="1"/>
</dbReference>
<dbReference type="PANTHER" id="PTHR45833">
    <property type="entry name" value="METHIONINE SYNTHASE"/>
    <property type="match status" value="1"/>
</dbReference>
<dbReference type="GO" id="GO:0046653">
    <property type="term" value="P:tetrahydrofolate metabolic process"/>
    <property type="evidence" value="ECO:0007669"/>
    <property type="project" value="TreeGrafter"/>
</dbReference>
<dbReference type="EMBL" id="FZOJ01000003">
    <property type="protein sequence ID" value="SNS06641.1"/>
    <property type="molecule type" value="Genomic_DNA"/>
</dbReference>
<dbReference type="InterPro" id="IPR003759">
    <property type="entry name" value="Cbl-bd_cap"/>
</dbReference>
<feature type="domain" description="B12-binding" evidence="3">
    <location>
        <begin position="93"/>
        <end position="224"/>
    </location>
</feature>
<protein>
    <submittedName>
        <fullName evidence="4">Methanogenic corrinoid protein MtbC1</fullName>
    </submittedName>
</protein>
<proteinExistence type="predicted"/>
<dbReference type="Pfam" id="PF02607">
    <property type="entry name" value="B12-binding_2"/>
    <property type="match status" value="1"/>
</dbReference>
<name>A0A239BGQ9_9FIRM</name>